<comment type="caution">
    <text evidence="2">The sequence shown here is derived from an EMBL/GenBank/DDBJ whole genome shotgun (WGS) entry which is preliminary data.</text>
</comment>
<keyword evidence="1" id="KW-0812">Transmembrane</keyword>
<feature type="transmembrane region" description="Helical" evidence="1">
    <location>
        <begin position="20"/>
        <end position="39"/>
    </location>
</feature>
<keyword evidence="3" id="KW-1185">Reference proteome</keyword>
<keyword evidence="1" id="KW-1133">Transmembrane helix</keyword>
<accession>A0A5B7KBG6</accession>
<dbReference type="AlphaFoldDB" id="A0A5B7KBG6"/>
<gene>
    <name evidence="2" type="ORF">E2C01_099650</name>
</gene>
<organism evidence="2 3">
    <name type="scientific">Portunus trituberculatus</name>
    <name type="common">Swimming crab</name>
    <name type="synonym">Neptunus trituberculatus</name>
    <dbReference type="NCBI Taxonomy" id="210409"/>
    <lineage>
        <taxon>Eukaryota</taxon>
        <taxon>Metazoa</taxon>
        <taxon>Ecdysozoa</taxon>
        <taxon>Arthropoda</taxon>
        <taxon>Crustacea</taxon>
        <taxon>Multicrustacea</taxon>
        <taxon>Malacostraca</taxon>
        <taxon>Eumalacostraca</taxon>
        <taxon>Eucarida</taxon>
        <taxon>Decapoda</taxon>
        <taxon>Pleocyemata</taxon>
        <taxon>Brachyura</taxon>
        <taxon>Eubrachyura</taxon>
        <taxon>Portunoidea</taxon>
        <taxon>Portunidae</taxon>
        <taxon>Portuninae</taxon>
        <taxon>Portunus</taxon>
    </lineage>
</organism>
<sequence>MFSNYTCLSLVSHSICLYLFYYISQHAFCLSISFHPLTLSSHHPFRFFSPFLKYTFLSFLSFHICIPLINLAFCSFSPSLSLSSSSFPSSSSSSSSSYSASSSSVSTFFSSSDSVACYVGRHFLVFIRVSSVAYHLVFVCVA</sequence>
<evidence type="ECO:0000313" key="3">
    <source>
        <dbReference type="Proteomes" id="UP000324222"/>
    </source>
</evidence>
<dbReference type="EMBL" id="VSRR010138932">
    <property type="protein sequence ID" value="MPD03987.1"/>
    <property type="molecule type" value="Genomic_DNA"/>
</dbReference>
<evidence type="ECO:0000313" key="2">
    <source>
        <dbReference type="EMBL" id="MPD03987.1"/>
    </source>
</evidence>
<keyword evidence="1" id="KW-0472">Membrane</keyword>
<feature type="transmembrane region" description="Helical" evidence="1">
    <location>
        <begin position="51"/>
        <end position="73"/>
    </location>
</feature>
<protein>
    <submittedName>
        <fullName evidence="2">Uncharacterized protein</fullName>
    </submittedName>
</protein>
<proteinExistence type="predicted"/>
<name>A0A5B7KBG6_PORTR</name>
<reference evidence="2 3" key="1">
    <citation type="submission" date="2019-05" db="EMBL/GenBank/DDBJ databases">
        <title>Another draft genome of Portunus trituberculatus and its Hox gene families provides insights of decapod evolution.</title>
        <authorList>
            <person name="Jeong J.-H."/>
            <person name="Song I."/>
            <person name="Kim S."/>
            <person name="Choi T."/>
            <person name="Kim D."/>
            <person name="Ryu S."/>
            <person name="Kim W."/>
        </authorList>
    </citation>
    <scope>NUCLEOTIDE SEQUENCE [LARGE SCALE GENOMIC DNA]</scope>
    <source>
        <tissue evidence="2">Muscle</tissue>
    </source>
</reference>
<evidence type="ECO:0000256" key="1">
    <source>
        <dbReference type="SAM" id="Phobius"/>
    </source>
</evidence>
<dbReference type="Proteomes" id="UP000324222">
    <property type="component" value="Unassembled WGS sequence"/>
</dbReference>